<protein>
    <recommendedName>
        <fullName evidence="4">Peptidase S24/S26A/S26B/S26C domain-containing protein</fullName>
    </recommendedName>
</protein>
<dbReference type="SUPFAM" id="SSF51306">
    <property type="entry name" value="LexA/Signal peptidase"/>
    <property type="match status" value="1"/>
</dbReference>
<dbReference type="RefSeq" id="WP_336598444.1">
    <property type="nucleotide sequence ID" value="NZ_JACFYJ010000019.1"/>
</dbReference>
<accession>A0ABU8IS12</accession>
<dbReference type="PANTHER" id="PTHR40661">
    <property type="match status" value="1"/>
</dbReference>
<dbReference type="EMBL" id="JACFYJ010000019">
    <property type="protein sequence ID" value="MEI5998264.1"/>
    <property type="molecule type" value="Genomic_DNA"/>
</dbReference>
<keyword evidence="3" id="KW-0804">Transcription</keyword>
<dbReference type="Pfam" id="PF00717">
    <property type="entry name" value="Peptidase_S24"/>
    <property type="match status" value="1"/>
</dbReference>
<evidence type="ECO:0000256" key="3">
    <source>
        <dbReference type="ARBA" id="ARBA00023163"/>
    </source>
</evidence>
<dbReference type="InterPro" id="IPR036286">
    <property type="entry name" value="LexA/Signal_pep-like_sf"/>
</dbReference>
<feature type="domain" description="Peptidase S24/S26A/S26B/S26C" evidence="4">
    <location>
        <begin position="130"/>
        <end position="251"/>
    </location>
</feature>
<keyword evidence="2" id="KW-0238">DNA-binding</keyword>
<gene>
    <name evidence="5" type="ORF">H3V53_13930</name>
</gene>
<dbReference type="InterPro" id="IPR039418">
    <property type="entry name" value="LexA-like"/>
</dbReference>
<name>A0ABU8IS12_9BURK</name>
<proteinExistence type="predicted"/>
<evidence type="ECO:0000259" key="4">
    <source>
        <dbReference type="Pfam" id="PF00717"/>
    </source>
</evidence>
<dbReference type="Proteomes" id="UP001386437">
    <property type="component" value="Unassembled WGS sequence"/>
</dbReference>
<dbReference type="InterPro" id="IPR015927">
    <property type="entry name" value="Peptidase_S24_S26A/B/C"/>
</dbReference>
<comment type="caution">
    <text evidence="5">The sequence shown here is derived from an EMBL/GenBank/DDBJ whole genome shotgun (WGS) entry which is preliminary data.</text>
</comment>
<keyword evidence="1" id="KW-0805">Transcription regulation</keyword>
<dbReference type="InterPro" id="IPR010982">
    <property type="entry name" value="Lambda_DNA-bd_dom_sf"/>
</dbReference>
<sequence>MPQSKDDRVDIGKKLRAMIDSGAIDAAELARACGVTRQAVYGWLKTGRVAKERLPVFEKLSGKSLSWWLSPDDPADVTAVTSNQLSESYNPVASPITTLKSVVVRPITTYESLDELPPESTVLLTRIDVQLSAGNGKESWHIEERDPLPFQADYIRRLDAKPKNLVAVKVTGDSMEPRLFDDDTVVVDRADLRIPASGGVFALVYAGEMLVKRLFRLPDGSLRIVSDNKEKHEPFLVAPDKLEHITIVGRVKYRSGMGDF</sequence>
<evidence type="ECO:0000313" key="5">
    <source>
        <dbReference type="EMBL" id="MEI5998264.1"/>
    </source>
</evidence>
<organism evidence="5 6">
    <name type="scientific">Paraburkholderia bengalensis</name>
    <dbReference type="NCBI Taxonomy" id="2747562"/>
    <lineage>
        <taxon>Bacteria</taxon>
        <taxon>Pseudomonadati</taxon>
        <taxon>Pseudomonadota</taxon>
        <taxon>Betaproteobacteria</taxon>
        <taxon>Burkholderiales</taxon>
        <taxon>Burkholderiaceae</taxon>
        <taxon>Paraburkholderia</taxon>
    </lineage>
</organism>
<keyword evidence="6" id="KW-1185">Reference proteome</keyword>
<dbReference type="Gene3D" id="2.10.109.10">
    <property type="entry name" value="Umud Fragment, subunit A"/>
    <property type="match status" value="1"/>
</dbReference>
<evidence type="ECO:0000256" key="1">
    <source>
        <dbReference type="ARBA" id="ARBA00023015"/>
    </source>
</evidence>
<evidence type="ECO:0000313" key="6">
    <source>
        <dbReference type="Proteomes" id="UP001386437"/>
    </source>
</evidence>
<dbReference type="Gene3D" id="1.10.260.40">
    <property type="entry name" value="lambda repressor-like DNA-binding domains"/>
    <property type="match status" value="1"/>
</dbReference>
<dbReference type="PANTHER" id="PTHR40661:SF3">
    <property type="entry name" value="FELS-1 PROPHAGE TRANSCRIPTIONAL REGULATOR"/>
    <property type="match status" value="1"/>
</dbReference>
<reference evidence="5 6" key="1">
    <citation type="journal article" date="2022" name="Arch. Microbiol.">
        <title>Paraburkholderia bengalensis sp. nov. isolated from roots of Oryza sativa, IR64.</title>
        <authorList>
            <person name="Nag P."/>
            <person name="Mondal N."/>
            <person name="Sarkar J."/>
            <person name="Das S."/>
        </authorList>
    </citation>
    <scope>NUCLEOTIDE SEQUENCE [LARGE SCALE GENOMIC DNA]</scope>
    <source>
        <strain evidence="5 6">IR64_4_BI</strain>
    </source>
</reference>
<dbReference type="CDD" id="cd06529">
    <property type="entry name" value="S24_LexA-like"/>
    <property type="match status" value="1"/>
</dbReference>
<evidence type="ECO:0000256" key="2">
    <source>
        <dbReference type="ARBA" id="ARBA00023125"/>
    </source>
</evidence>